<name>A0A6C0EVF0_9ZZZZ</name>
<accession>A0A6C0EVF0</accession>
<sequence length="412" mass="48270">MLSEFEQTNLLKDFPNVELSYENIIHKTLHNPSTTLRMSTDYNQETSACKQANISLHNPPTDFVLAIPEGTKYFAWFTTYKAQNVCILLEISENKKICNIQMVSTCFHNQLSYGTIFYGTLFKHNNTSFFCAEDIFYYKGKDISRNTFVSKLELFRHIFSTEIKQLAYTPNNIVFGLPLINSSYSELITAVDLLPYQIKYIQFKYAQRSCATITNMKYNCSSVTDYNKHEYKTPPTKTPSANSIALHRKQGVQSLTYGSQHTYQNNRNNPSSYTTKQTYSTPKLDSKREIVFKVKADIQNDIYNLHLFDNNVESFHEVAYITDYKTSVMMNKLFRNIKENQNLDALEESDDEEEFQNEEIDKFVHLDREFNMVCTYNFKYRKWMPIRVASKTEQVVTKNDLNQLLRSEKNKY</sequence>
<protein>
    <recommendedName>
        <fullName evidence="3">mRNA capping enzyme adenylation domain-containing protein</fullName>
    </recommendedName>
</protein>
<reference evidence="2" key="1">
    <citation type="journal article" date="2020" name="Nature">
        <title>Giant virus diversity and host interactions through global metagenomics.</title>
        <authorList>
            <person name="Schulz F."/>
            <person name="Roux S."/>
            <person name="Paez-Espino D."/>
            <person name="Jungbluth S."/>
            <person name="Walsh D.A."/>
            <person name="Denef V.J."/>
            <person name="McMahon K.D."/>
            <person name="Konstantinidis K.T."/>
            <person name="Eloe-Fadrosh E.A."/>
            <person name="Kyrpides N.C."/>
            <person name="Woyke T."/>
        </authorList>
    </citation>
    <scope>NUCLEOTIDE SEQUENCE</scope>
    <source>
        <strain evidence="2">GVMAG-M-3300009161-30</strain>
    </source>
</reference>
<dbReference type="EMBL" id="MN738947">
    <property type="protein sequence ID" value="QHT32732.1"/>
    <property type="molecule type" value="Genomic_DNA"/>
</dbReference>
<evidence type="ECO:0008006" key="3">
    <source>
        <dbReference type="Google" id="ProtNLM"/>
    </source>
</evidence>
<feature type="region of interest" description="Disordered" evidence="1">
    <location>
        <begin position="260"/>
        <end position="279"/>
    </location>
</feature>
<evidence type="ECO:0000313" key="2">
    <source>
        <dbReference type="EMBL" id="QHT32732.1"/>
    </source>
</evidence>
<dbReference type="Gene3D" id="3.30.470.30">
    <property type="entry name" value="DNA ligase/mRNA capping enzyme"/>
    <property type="match status" value="1"/>
</dbReference>
<proteinExistence type="predicted"/>
<organism evidence="2">
    <name type="scientific">viral metagenome</name>
    <dbReference type="NCBI Taxonomy" id="1070528"/>
    <lineage>
        <taxon>unclassified sequences</taxon>
        <taxon>metagenomes</taxon>
        <taxon>organismal metagenomes</taxon>
    </lineage>
</organism>
<dbReference type="AlphaFoldDB" id="A0A6C0EVF0"/>
<evidence type="ECO:0000256" key="1">
    <source>
        <dbReference type="SAM" id="MobiDB-lite"/>
    </source>
</evidence>